<keyword evidence="9" id="KW-1185">Reference proteome</keyword>
<evidence type="ECO:0000256" key="2">
    <source>
        <dbReference type="ARBA" id="ARBA00009695"/>
    </source>
</evidence>
<dbReference type="PANTHER" id="PTHR33602:SF1">
    <property type="entry name" value="REGULATORY PROTEIN RECX FAMILY PROTEIN"/>
    <property type="match status" value="1"/>
</dbReference>
<dbReference type="Pfam" id="PF21982">
    <property type="entry name" value="RecX_HTH1"/>
    <property type="match status" value="1"/>
</dbReference>
<dbReference type="EMBL" id="JAHDYS010000009">
    <property type="protein sequence ID" value="MBT1072327.1"/>
    <property type="molecule type" value="Genomic_DNA"/>
</dbReference>
<comment type="similarity">
    <text evidence="2 5">Belongs to the RecX family.</text>
</comment>
<evidence type="ECO:0000313" key="9">
    <source>
        <dbReference type="Proteomes" id="UP000784128"/>
    </source>
</evidence>
<reference evidence="8 9" key="1">
    <citation type="submission" date="2021-05" db="EMBL/GenBank/DDBJ databases">
        <title>The draft genome of Geobacter chapellei DSM 13688.</title>
        <authorList>
            <person name="Xu Z."/>
            <person name="Masuda Y."/>
            <person name="Itoh H."/>
            <person name="Senoo K."/>
        </authorList>
    </citation>
    <scope>NUCLEOTIDE SEQUENCE [LARGE SCALE GENOMIC DNA]</scope>
    <source>
        <strain evidence="8 9">DSM 13688</strain>
    </source>
</reference>
<evidence type="ECO:0000259" key="6">
    <source>
        <dbReference type="Pfam" id="PF02631"/>
    </source>
</evidence>
<organism evidence="8 9">
    <name type="scientific">Pelotalea chapellei</name>
    <dbReference type="NCBI Taxonomy" id="44671"/>
    <lineage>
        <taxon>Bacteria</taxon>
        <taxon>Pseudomonadati</taxon>
        <taxon>Thermodesulfobacteriota</taxon>
        <taxon>Desulfuromonadia</taxon>
        <taxon>Geobacterales</taxon>
        <taxon>Geobacteraceae</taxon>
        <taxon>Pelotalea</taxon>
    </lineage>
</organism>
<comment type="function">
    <text evidence="5">Modulates RecA activity.</text>
</comment>
<dbReference type="InterPro" id="IPR053924">
    <property type="entry name" value="RecX_HTH_2nd"/>
</dbReference>
<gene>
    <name evidence="5" type="primary">recX</name>
    <name evidence="8" type="ORF">KJB30_11060</name>
</gene>
<evidence type="ECO:0000259" key="7">
    <source>
        <dbReference type="Pfam" id="PF21982"/>
    </source>
</evidence>
<evidence type="ECO:0000256" key="1">
    <source>
        <dbReference type="ARBA" id="ARBA00004496"/>
    </source>
</evidence>
<evidence type="ECO:0000256" key="3">
    <source>
        <dbReference type="ARBA" id="ARBA00018111"/>
    </source>
</evidence>
<proteinExistence type="inferred from homology"/>
<comment type="caution">
    <text evidence="8">The sequence shown here is derived from an EMBL/GenBank/DDBJ whole genome shotgun (WGS) entry which is preliminary data.</text>
</comment>
<comment type="subcellular location">
    <subcellularLocation>
        <location evidence="1 5">Cytoplasm</location>
    </subcellularLocation>
</comment>
<dbReference type="Gene3D" id="1.10.10.10">
    <property type="entry name" value="Winged helix-like DNA-binding domain superfamily/Winged helix DNA-binding domain"/>
    <property type="match status" value="2"/>
</dbReference>
<evidence type="ECO:0000256" key="4">
    <source>
        <dbReference type="ARBA" id="ARBA00022490"/>
    </source>
</evidence>
<feature type="domain" description="RecX second three-helical" evidence="6">
    <location>
        <begin position="67"/>
        <end position="108"/>
    </location>
</feature>
<dbReference type="InterPro" id="IPR036388">
    <property type="entry name" value="WH-like_DNA-bd_sf"/>
</dbReference>
<dbReference type="PANTHER" id="PTHR33602">
    <property type="entry name" value="REGULATORY PROTEIN RECX FAMILY PROTEIN"/>
    <property type="match status" value="1"/>
</dbReference>
<accession>A0ABS5U9J5</accession>
<protein>
    <recommendedName>
        <fullName evidence="3 5">Regulatory protein RecX</fullName>
    </recommendedName>
</protein>
<dbReference type="Pfam" id="PF02631">
    <property type="entry name" value="RecX_HTH2"/>
    <property type="match status" value="1"/>
</dbReference>
<name>A0ABS5U9J5_9BACT</name>
<dbReference type="HAMAP" id="MF_01114">
    <property type="entry name" value="RecX"/>
    <property type="match status" value="1"/>
</dbReference>
<dbReference type="InterPro" id="IPR053926">
    <property type="entry name" value="RecX_HTH_1st"/>
</dbReference>
<evidence type="ECO:0000313" key="8">
    <source>
        <dbReference type="EMBL" id="MBT1072327.1"/>
    </source>
</evidence>
<keyword evidence="4 5" id="KW-0963">Cytoplasm</keyword>
<sequence>MLLSQSRLRLRNTDQSTAERAWQYALRLLAARDYTSARLSDKLLAREFSKEDVAAAISRLESEQWISDRRFAERFAESSLAAGRFFGPRLRLELRRRGVPQEMIGEVLSRYEHDEENEVQALLDRRFPGFSSSTASDKEKRRVLGFLQRRGLKTSVIFKVLREMEPS</sequence>
<feature type="domain" description="RecX first three-helical" evidence="7">
    <location>
        <begin position="21"/>
        <end position="60"/>
    </location>
</feature>
<dbReference type="Proteomes" id="UP000784128">
    <property type="component" value="Unassembled WGS sequence"/>
</dbReference>
<dbReference type="InterPro" id="IPR003783">
    <property type="entry name" value="Regulatory_RecX"/>
</dbReference>
<evidence type="ECO:0000256" key="5">
    <source>
        <dbReference type="HAMAP-Rule" id="MF_01114"/>
    </source>
</evidence>